<accession>A0A1M6QXM4</accession>
<evidence type="ECO:0000313" key="2">
    <source>
        <dbReference type="Proteomes" id="UP000184452"/>
    </source>
</evidence>
<keyword evidence="2" id="KW-1185">Reference proteome</keyword>
<reference evidence="1 2" key="1">
    <citation type="submission" date="2016-11" db="EMBL/GenBank/DDBJ databases">
        <authorList>
            <person name="Jaros S."/>
            <person name="Januszkiewicz K."/>
            <person name="Wedrychowicz H."/>
        </authorList>
    </citation>
    <scope>NUCLEOTIDE SEQUENCE [LARGE SCALE GENOMIC DNA]</scope>
    <source>
        <strain evidence="1 2">CGMCC 4.5723</strain>
    </source>
</reference>
<dbReference type="PANTHER" id="PTHR34293">
    <property type="entry name" value="HTH-TYPE TRANSCRIPTIONAL REGULATOR TRMBL2"/>
    <property type="match status" value="1"/>
</dbReference>
<dbReference type="STRING" id="758803.SAMN05421803_11668"/>
<protein>
    <recommendedName>
        <fullName evidence="3">HTH luxR-type domain-containing protein</fullName>
    </recommendedName>
</protein>
<gene>
    <name evidence="1" type="ORF">SAMN05421803_11668</name>
</gene>
<dbReference type="Gene3D" id="1.10.10.10">
    <property type="entry name" value="Winged helix-like DNA-binding domain superfamily/Winged helix DNA-binding domain"/>
    <property type="match status" value="1"/>
</dbReference>
<dbReference type="Proteomes" id="UP000184452">
    <property type="component" value="Unassembled WGS sequence"/>
</dbReference>
<dbReference type="InterPro" id="IPR036388">
    <property type="entry name" value="WH-like_DNA-bd_sf"/>
</dbReference>
<organism evidence="1 2">
    <name type="scientific">Nocardiopsis flavescens</name>
    <dbReference type="NCBI Taxonomy" id="758803"/>
    <lineage>
        <taxon>Bacteria</taxon>
        <taxon>Bacillati</taxon>
        <taxon>Actinomycetota</taxon>
        <taxon>Actinomycetes</taxon>
        <taxon>Streptosporangiales</taxon>
        <taxon>Nocardiopsidaceae</taxon>
        <taxon>Nocardiopsis</taxon>
    </lineage>
</organism>
<dbReference type="OrthoDB" id="4266042at2"/>
<name>A0A1M6QXM4_9ACTN</name>
<dbReference type="RefSeq" id="WP_073381436.1">
    <property type="nucleotide sequence ID" value="NZ_FQZK01000016.1"/>
</dbReference>
<evidence type="ECO:0008006" key="3">
    <source>
        <dbReference type="Google" id="ProtNLM"/>
    </source>
</evidence>
<dbReference type="AlphaFoldDB" id="A0A1M6QXM4"/>
<dbReference type="EMBL" id="FQZK01000016">
    <property type="protein sequence ID" value="SHK24873.1"/>
    <property type="molecule type" value="Genomic_DNA"/>
</dbReference>
<dbReference type="PANTHER" id="PTHR34293:SF1">
    <property type="entry name" value="HTH-TYPE TRANSCRIPTIONAL REGULATOR TRMBL2"/>
    <property type="match status" value="1"/>
</dbReference>
<evidence type="ECO:0000313" key="1">
    <source>
        <dbReference type="EMBL" id="SHK24873.1"/>
    </source>
</evidence>
<sequence>METRTMSVLGLNGVEEDVYRHFLRNPGSPEATADLAVLRGGREVDAAVARLRDLGLLHGDGTGVWAADPAAAVARLSEDRLEHVHSTIREIADIGPIMRSLQQDSPYPPPQRTPVSGPGGSLARLETLPLVRTHIDQLAFTARAEVLASEPYDVLSPENIRHARPLDLRCLRRGVALRNLVRASAVGDAATLEHLRGLRAAGAQVRVAERLSELMLVYDRRTALVPMDPRDSGRGAFRIEEPSLVESLVRYFDRLWDDARDLGEVLGEEPGAAPPTEAQLLVLELMCTVSKDETGARRAGMSLRTYRRHISDLLSLLQANNRARAALAARERGWV</sequence>
<dbReference type="InterPro" id="IPR051797">
    <property type="entry name" value="TrmB-like"/>
</dbReference>
<proteinExistence type="predicted"/>